<protein>
    <submittedName>
        <fullName evidence="1">DUF2867 domain-containing protein</fullName>
    </submittedName>
</protein>
<dbReference type="EMBL" id="BAABKZ010000005">
    <property type="protein sequence ID" value="GAA5100124.1"/>
    <property type="molecule type" value="Genomic_DNA"/>
</dbReference>
<name>A0ABP9MT72_9MICO</name>
<evidence type="ECO:0000313" key="1">
    <source>
        <dbReference type="EMBL" id="GAA5100124.1"/>
    </source>
</evidence>
<evidence type="ECO:0000313" key="2">
    <source>
        <dbReference type="Proteomes" id="UP001501407"/>
    </source>
</evidence>
<dbReference type="Proteomes" id="UP001501407">
    <property type="component" value="Unassembled WGS sequence"/>
</dbReference>
<proteinExistence type="predicted"/>
<accession>A0ABP9MT72</accession>
<organism evidence="1 2">
    <name type="scientific">Microbacterium yannicii</name>
    <dbReference type="NCBI Taxonomy" id="671622"/>
    <lineage>
        <taxon>Bacteria</taxon>
        <taxon>Bacillati</taxon>
        <taxon>Actinomycetota</taxon>
        <taxon>Actinomycetes</taxon>
        <taxon>Micrococcales</taxon>
        <taxon>Microbacteriaceae</taxon>
        <taxon>Microbacterium</taxon>
    </lineage>
</organism>
<dbReference type="InterPro" id="IPR021295">
    <property type="entry name" value="DUF2867"/>
</dbReference>
<keyword evidence="2" id="KW-1185">Reference proteome</keyword>
<gene>
    <name evidence="1" type="ORF">GCM10025760_37070</name>
</gene>
<comment type="caution">
    <text evidence="1">The sequence shown here is derived from an EMBL/GenBank/DDBJ whole genome shotgun (WGS) entry which is preliminary data.</text>
</comment>
<dbReference type="RefSeq" id="WP_252787449.1">
    <property type="nucleotide sequence ID" value="NZ_BAABKZ010000005.1"/>
</dbReference>
<dbReference type="Pfam" id="PF11066">
    <property type="entry name" value="DUF2867"/>
    <property type="match status" value="1"/>
</dbReference>
<reference evidence="2" key="1">
    <citation type="journal article" date="2019" name="Int. J. Syst. Evol. Microbiol.">
        <title>The Global Catalogue of Microorganisms (GCM) 10K type strain sequencing project: providing services to taxonomists for standard genome sequencing and annotation.</title>
        <authorList>
            <consortium name="The Broad Institute Genomics Platform"/>
            <consortium name="The Broad Institute Genome Sequencing Center for Infectious Disease"/>
            <person name="Wu L."/>
            <person name="Ma J."/>
        </authorList>
    </citation>
    <scope>NUCLEOTIDE SEQUENCE [LARGE SCALE GENOMIC DNA]</scope>
    <source>
        <strain evidence="2">JCM 18959</strain>
    </source>
</reference>
<sequence length="169" mass="18255">MAPGEASVKAAAPVGASGVSPVFRSLAFEGLSRFDYGDVILVSKPPRSTDDPRVWAETLFRPSSAPAWVKAAMGLRMALAPLLGLQAAPRGVFDVREVVGEEALIEYADKHLTFRCAVGVDAAAAVVRVTTVVTFNDWRGRVYFSPVSLAHPLVVHAMLRRARRALTRR</sequence>